<organism evidence="2">
    <name type="scientific">Noccaea caerulescens</name>
    <name type="common">Alpine penny-cress</name>
    <name type="synonym">Thlaspi caerulescens</name>
    <dbReference type="NCBI Taxonomy" id="107243"/>
    <lineage>
        <taxon>Eukaryota</taxon>
        <taxon>Viridiplantae</taxon>
        <taxon>Streptophyta</taxon>
        <taxon>Embryophyta</taxon>
        <taxon>Tracheophyta</taxon>
        <taxon>Spermatophyta</taxon>
        <taxon>Magnoliopsida</taxon>
        <taxon>eudicotyledons</taxon>
        <taxon>Gunneridae</taxon>
        <taxon>Pentapetalae</taxon>
        <taxon>rosids</taxon>
        <taxon>malvids</taxon>
        <taxon>Brassicales</taxon>
        <taxon>Brassicaceae</taxon>
        <taxon>Coluteocarpeae</taxon>
        <taxon>Noccaea</taxon>
    </lineage>
</organism>
<feature type="domain" description="FBD" evidence="1">
    <location>
        <begin position="74"/>
        <end position="153"/>
    </location>
</feature>
<reference evidence="2" key="1">
    <citation type="submission" date="2016-07" db="EMBL/GenBank/DDBJ databases">
        <title>De novo transcriptome assembly of four accessions of the metal hyperaccumulator plant Noccaea caerulescens.</title>
        <authorList>
            <person name="Blande D."/>
            <person name="Halimaa P."/>
            <person name="Tervahauta A.I."/>
            <person name="Aarts M.G."/>
            <person name="Karenlampi S.O."/>
        </authorList>
    </citation>
    <scope>NUCLEOTIDE SEQUENCE</scope>
</reference>
<protein>
    <submittedName>
        <fullName evidence="2">Putative F-box protein</fullName>
    </submittedName>
</protein>
<sequence length="153" mass="17560">MPMFHNLLTLSFESDKNRGWLVVPLLLTNSPNLETLVIKGLVHQVTDICGDACPCIPKKKTKTKKRRKKKKDVCCLSTCRVKVLNISGYRGTTRERKQMQHFLANLKCLETVKVGVEVDRPEDNNDSNNKYLRITNTLMKLPRVSSNCLIHFF</sequence>
<dbReference type="InterPro" id="IPR006566">
    <property type="entry name" value="FBD"/>
</dbReference>
<proteinExistence type="predicted"/>
<dbReference type="InterPro" id="IPR055294">
    <property type="entry name" value="FBL60-like"/>
</dbReference>
<dbReference type="EMBL" id="GEVL01010796">
    <property type="protein sequence ID" value="JAU66545.1"/>
    <property type="molecule type" value="Transcribed_RNA"/>
</dbReference>
<gene>
    <name evidence="2" type="ORF">LE_TR2931_c0_g1_i1_g.8659</name>
</gene>
<evidence type="ECO:0000259" key="1">
    <source>
        <dbReference type="SMART" id="SM00579"/>
    </source>
</evidence>
<dbReference type="PANTHER" id="PTHR31293">
    <property type="entry name" value="RNI-LIKE SUPERFAMILY PROTEIN"/>
    <property type="match status" value="1"/>
</dbReference>
<dbReference type="AlphaFoldDB" id="A0A1J3HDY8"/>
<name>A0A1J3HDY8_NOCCA</name>
<dbReference type="PANTHER" id="PTHR31293:SF23">
    <property type="entry name" value="F-BOX DOMAIN-CONTAINING PROTEIN"/>
    <property type="match status" value="1"/>
</dbReference>
<evidence type="ECO:0000313" key="2">
    <source>
        <dbReference type="EMBL" id="JAU66545.1"/>
    </source>
</evidence>
<dbReference type="SMART" id="SM00579">
    <property type="entry name" value="FBD"/>
    <property type="match status" value="1"/>
</dbReference>
<accession>A0A1J3HDY8</accession>